<organism evidence="1 2">
    <name type="scientific">Mycoplasmopsis edwardii</name>
    <dbReference type="NCBI Taxonomy" id="53558"/>
    <lineage>
        <taxon>Bacteria</taxon>
        <taxon>Bacillati</taxon>
        <taxon>Mycoplasmatota</taxon>
        <taxon>Mycoplasmoidales</taxon>
        <taxon>Metamycoplasmataceae</taxon>
        <taxon>Mycoplasmopsis</taxon>
    </lineage>
</organism>
<reference evidence="2" key="1">
    <citation type="submission" date="2018-06" db="EMBL/GenBank/DDBJ databases">
        <authorList>
            <consortium name="Pathogen Informatics"/>
        </authorList>
    </citation>
    <scope>NUCLEOTIDE SEQUENCE [LARGE SCALE GENOMIC DNA]</scope>
    <source>
        <strain evidence="2">NCTC10132</strain>
    </source>
</reference>
<dbReference type="EMBL" id="LS991951">
    <property type="protein sequence ID" value="SYV97562.1"/>
    <property type="molecule type" value="Genomic_DNA"/>
</dbReference>
<protein>
    <submittedName>
        <fullName evidence="1">Uncharacterized protein</fullName>
    </submittedName>
</protein>
<evidence type="ECO:0000313" key="1">
    <source>
        <dbReference type="EMBL" id="SYV97562.1"/>
    </source>
</evidence>
<proteinExistence type="predicted"/>
<dbReference type="KEGG" id="medw:NCTC10132_00928"/>
<accession>A0A3B0PL96</accession>
<evidence type="ECO:0000313" key="2">
    <source>
        <dbReference type="Proteomes" id="UP000257559"/>
    </source>
</evidence>
<name>A0A3B0PL96_9BACT</name>
<dbReference type="Proteomes" id="UP000257559">
    <property type="component" value="Chromosome"/>
</dbReference>
<dbReference type="AlphaFoldDB" id="A0A3B0PL96"/>
<keyword evidence="2" id="KW-1185">Reference proteome</keyword>
<gene>
    <name evidence="1" type="ORF">NCTC10132_00928</name>
</gene>
<sequence>MDKDIIDKIKEYNIDLNGNNNIRIYLEKYKKYFFKKL</sequence>